<name>A0ABQ2KP76_9MICO</name>
<organism evidence="2 3">
    <name type="scientific">Agrococcus terreus</name>
    <dbReference type="NCBI Taxonomy" id="574649"/>
    <lineage>
        <taxon>Bacteria</taxon>
        <taxon>Bacillati</taxon>
        <taxon>Actinomycetota</taxon>
        <taxon>Actinomycetes</taxon>
        <taxon>Micrococcales</taxon>
        <taxon>Microbacteriaceae</taxon>
        <taxon>Agrococcus</taxon>
    </lineage>
</organism>
<dbReference type="Pfam" id="PF18588">
    <property type="entry name" value="WcbI"/>
    <property type="match status" value="1"/>
</dbReference>
<feature type="domain" description="Polysaccharide biosynthesis enzyme WcbI" evidence="1">
    <location>
        <begin position="25"/>
        <end position="219"/>
    </location>
</feature>
<evidence type="ECO:0000313" key="3">
    <source>
        <dbReference type="Proteomes" id="UP000626982"/>
    </source>
</evidence>
<dbReference type="InterPro" id="IPR041307">
    <property type="entry name" value="WcbI"/>
</dbReference>
<reference evidence="3" key="1">
    <citation type="journal article" date="2019" name="Int. J. Syst. Evol. Microbiol.">
        <title>The Global Catalogue of Microorganisms (GCM) 10K type strain sequencing project: providing services to taxonomists for standard genome sequencing and annotation.</title>
        <authorList>
            <consortium name="The Broad Institute Genomics Platform"/>
            <consortium name="The Broad Institute Genome Sequencing Center for Infectious Disease"/>
            <person name="Wu L."/>
            <person name="Ma J."/>
        </authorList>
    </citation>
    <scope>NUCLEOTIDE SEQUENCE [LARGE SCALE GENOMIC DNA]</scope>
    <source>
        <strain evidence="3">CGMCC 1.6960</strain>
    </source>
</reference>
<evidence type="ECO:0000259" key="1">
    <source>
        <dbReference type="Pfam" id="PF18588"/>
    </source>
</evidence>
<dbReference type="Gene3D" id="3.40.50.12080">
    <property type="match status" value="1"/>
</dbReference>
<dbReference type="Proteomes" id="UP000626982">
    <property type="component" value="Unassembled WGS sequence"/>
</dbReference>
<gene>
    <name evidence="2" type="ORF">GCM10010968_23480</name>
</gene>
<protein>
    <recommendedName>
        <fullName evidence="1">Polysaccharide biosynthesis enzyme WcbI domain-containing protein</fullName>
    </recommendedName>
</protein>
<comment type="caution">
    <text evidence="2">The sequence shown here is derived from an EMBL/GenBank/DDBJ whole genome shotgun (WGS) entry which is preliminary data.</text>
</comment>
<keyword evidence="3" id="KW-1185">Reference proteome</keyword>
<accession>A0ABQ2KP76</accession>
<evidence type="ECO:0000313" key="2">
    <source>
        <dbReference type="EMBL" id="GGN88174.1"/>
    </source>
</evidence>
<proteinExistence type="predicted"/>
<dbReference type="RefSeq" id="WP_188718492.1">
    <property type="nucleotide sequence ID" value="NZ_BAABBD010000003.1"/>
</dbReference>
<sequence length="298" mass="32142">MADEDGRRRHYADLYEPSADDGPVGVVLGNCQAESLRQALEGIDVRLLRVPPVHELVADDVPHLQRALARAAVVVAQPIRDDYHGLPLGTRQLFAAAPAGARTAVLPVIRDASAYPWHAIVRPPSDPGATPPVVAYHDLRTLSAAAGRPAAPLPSADALRAIGAASLEELRSREQRHGTVPVSDLLAEPSFERMRTINHPGNAVWEPVALRVHEVLGTGGEPRRLSRPLLDAVHAPREAAVIDLLGIDAEPRDHWIVDGRSVDRGEVREAHLAWYREHPDAVRAGLERHAAALGALGL</sequence>
<dbReference type="EMBL" id="BMLM01000002">
    <property type="protein sequence ID" value="GGN88174.1"/>
    <property type="molecule type" value="Genomic_DNA"/>
</dbReference>